<dbReference type="AlphaFoldDB" id="A0AAN1SXE8"/>
<keyword evidence="1" id="KW-0812">Transmembrane</keyword>
<name>A0AAN1SXE8_9PROT</name>
<protein>
    <submittedName>
        <fullName evidence="2">Uncharacterized protein</fullName>
    </submittedName>
</protein>
<evidence type="ECO:0000256" key="1">
    <source>
        <dbReference type="SAM" id="Phobius"/>
    </source>
</evidence>
<dbReference type="EMBL" id="AP019536">
    <property type="protein sequence ID" value="BBI98547.1"/>
    <property type="molecule type" value="Genomic_DNA"/>
</dbReference>
<dbReference type="KEGG" id="fku:FGKAn22_02400"/>
<feature type="transmembrane region" description="Helical" evidence="1">
    <location>
        <begin position="86"/>
        <end position="107"/>
    </location>
</feature>
<dbReference type="Proteomes" id="UP001319121">
    <property type="component" value="Chromosome"/>
</dbReference>
<accession>A0AAN1SXE8</accession>
<evidence type="ECO:0000313" key="3">
    <source>
        <dbReference type="Proteomes" id="UP001319121"/>
    </source>
</evidence>
<gene>
    <name evidence="2" type="ORF">FGKAn22_02400</name>
</gene>
<dbReference type="InterPro" id="IPR046188">
    <property type="entry name" value="DUF6216"/>
</dbReference>
<reference evidence="2 3" key="1">
    <citation type="submission" date="2019-03" db="EMBL/GenBank/DDBJ databases">
        <title>Complete genome sequence of Ferrigenium kumadai strain An22, a microaerophilic iron-oxidizing bacterium isolated from a paddy field soil.</title>
        <authorList>
            <person name="Watanabe T."/>
            <person name="Asakawa S."/>
        </authorList>
    </citation>
    <scope>NUCLEOTIDE SEQUENCE [LARGE SCALE GENOMIC DNA]</scope>
    <source>
        <strain evidence="2 3">An22</strain>
    </source>
</reference>
<organism evidence="2 3">
    <name type="scientific">Ferrigenium kumadai</name>
    <dbReference type="NCBI Taxonomy" id="1682490"/>
    <lineage>
        <taxon>Bacteria</taxon>
        <taxon>Pseudomonadati</taxon>
        <taxon>Pseudomonadota</taxon>
        <taxon>Betaproteobacteria</taxon>
        <taxon>Nitrosomonadales</taxon>
        <taxon>Gallionellaceae</taxon>
        <taxon>Ferrigenium</taxon>
    </lineage>
</organism>
<keyword evidence="3" id="KW-1185">Reference proteome</keyword>
<keyword evidence="1" id="KW-0472">Membrane</keyword>
<dbReference type="Pfam" id="PF19723">
    <property type="entry name" value="DUF6216"/>
    <property type="match status" value="1"/>
</dbReference>
<evidence type="ECO:0000313" key="2">
    <source>
        <dbReference type="EMBL" id="BBI98547.1"/>
    </source>
</evidence>
<proteinExistence type="predicted"/>
<keyword evidence="1" id="KW-1133">Transmembrane helix</keyword>
<sequence>MVFAEVSTSQSALLQMKKSKTWFLADTKIVKGLTDDWVIEKTQCSADIKNIRAKGFTESETMTICEALKDDTLKQLVSDTVKTQRLFGILFGVGVLIWMIVIVFQMASAKAAIDINRAVTNTDSLSSESTGSVSQ</sequence>